<dbReference type="EMBL" id="BJTG01000002">
    <property type="protein sequence ID" value="GEJ56380.1"/>
    <property type="molecule type" value="Genomic_DNA"/>
</dbReference>
<gene>
    <name evidence="1" type="ORF">AMYX_11210</name>
</gene>
<dbReference type="Proteomes" id="UP000503640">
    <property type="component" value="Unassembled WGS sequence"/>
</dbReference>
<name>A0A7I9VJQ4_9BACT</name>
<dbReference type="AlphaFoldDB" id="A0A7I9VJQ4"/>
<sequence>MKVVWHCADRVGAEMAGPGIRVVELARRLAARHEVTLVAAGATSLSGEPFCTAEYAPATLREVTREADALVTQGFGFPLATALRLRGRLVLDLYDPVQLEQLAQFGPSPTASQRLSLGYVRARLRALLARADHVLCASPTQRAFWLGWLGAVGRLGPAALAEDPDARKLLAVVPFGLPEAPPQPGDGPLRRAFSIPASAPVALFWGGLWDWMDPALAVKAVAALRDQGRELHLVFLGGARPGGDTMRAAATEAREAVRALGLEDRVHFLDRWVPYAERGALLLEADLAVTAHRPSLEAELAFRTRLLDCLWARLPVACTRGDTLALDAEREGWGAAADAGDAQGLARAMLALLDPASRERARAAAGQASERYRWSRSAETVLRLLDAPPPPRPALLEPGEFAGESPFAVAGAFAAKAFRRIVRRG</sequence>
<evidence type="ECO:0000313" key="2">
    <source>
        <dbReference type="Proteomes" id="UP000503640"/>
    </source>
</evidence>
<dbReference type="Pfam" id="PF13692">
    <property type="entry name" value="Glyco_trans_1_4"/>
    <property type="match status" value="1"/>
</dbReference>
<dbReference type="Gene3D" id="3.40.50.2000">
    <property type="entry name" value="Glycogen Phosphorylase B"/>
    <property type="match status" value="1"/>
</dbReference>
<dbReference type="PANTHER" id="PTHR12526:SF635">
    <property type="entry name" value="GLYCOSYL TRANSFERASE GROUP 1"/>
    <property type="match status" value="1"/>
</dbReference>
<dbReference type="SUPFAM" id="SSF53756">
    <property type="entry name" value="UDP-Glycosyltransferase/glycogen phosphorylase"/>
    <property type="match status" value="1"/>
</dbReference>
<dbReference type="PANTHER" id="PTHR12526">
    <property type="entry name" value="GLYCOSYLTRANSFERASE"/>
    <property type="match status" value="1"/>
</dbReference>
<evidence type="ECO:0000313" key="1">
    <source>
        <dbReference type="EMBL" id="GEJ56380.1"/>
    </source>
</evidence>
<dbReference type="RefSeq" id="WP_176063799.1">
    <property type="nucleotide sequence ID" value="NZ_BJTG01000002.1"/>
</dbReference>
<reference evidence="2" key="1">
    <citation type="journal article" date="2020" name="Appl. Environ. Microbiol.">
        <title>Diazotrophic Anaeromyxobacter Isolates from Soils.</title>
        <authorList>
            <person name="Masuda Y."/>
            <person name="Yamanaka H."/>
            <person name="Xu Z.X."/>
            <person name="Shiratori Y."/>
            <person name="Aono T."/>
            <person name="Amachi S."/>
            <person name="Senoo K."/>
            <person name="Itoh H."/>
        </authorList>
    </citation>
    <scope>NUCLEOTIDE SEQUENCE [LARGE SCALE GENOMIC DNA]</scope>
    <source>
        <strain evidence="2">R267</strain>
    </source>
</reference>
<dbReference type="GO" id="GO:0016757">
    <property type="term" value="F:glycosyltransferase activity"/>
    <property type="evidence" value="ECO:0007669"/>
    <property type="project" value="TreeGrafter"/>
</dbReference>
<protein>
    <recommendedName>
        <fullName evidence="3">Glycosyl transferase group 1</fullName>
    </recommendedName>
</protein>
<accession>A0A7I9VJQ4</accession>
<evidence type="ECO:0008006" key="3">
    <source>
        <dbReference type="Google" id="ProtNLM"/>
    </source>
</evidence>
<comment type="caution">
    <text evidence="1">The sequence shown here is derived from an EMBL/GenBank/DDBJ whole genome shotgun (WGS) entry which is preliminary data.</text>
</comment>
<organism evidence="1 2">
    <name type="scientific">Anaeromyxobacter diazotrophicus</name>
    <dbReference type="NCBI Taxonomy" id="2590199"/>
    <lineage>
        <taxon>Bacteria</taxon>
        <taxon>Pseudomonadati</taxon>
        <taxon>Myxococcota</taxon>
        <taxon>Myxococcia</taxon>
        <taxon>Myxococcales</taxon>
        <taxon>Cystobacterineae</taxon>
        <taxon>Anaeromyxobacteraceae</taxon>
        <taxon>Anaeromyxobacter</taxon>
    </lineage>
</organism>
<keyword evidence="2" id="KW-1185">Reference proteome</keyword>
<proteinExistence type="predicted"/>